<organism evidence="1 2">
    <name type="scientific">Larkinella bovis</name>
    <dbReference type="NCBI Taxonomy" id="683041"/>
    <lineage>
        <taxon>Bacteria</taxon>
        <taxon>Pseudomonadati</taxon>
        <taxon>Bacteroidota</taxon>
        <taxon>Cytophagia</taxon>
        <taxon>Cytophagales</taxon>
        <taxon>Spirosomataceae</taxon>
        <taxon>Larkinella</taxon>
    </lineage>
</organism>
<dbReference type="EMBL" id="JBHSMA010000001">
    <property type="protein sequence ID" value="MFC5409084.1"/>
    <property type="molecule type" value="Genomic_DNA"/>
</dbReference>
<gene>
    <name evidence="1" type="ORF">ACFPMF_07195</name>
</gene>
<name>A0ABW0I8A8_9BACT</name>
<comment type="caution">
    <text evidence="1">The sequence shown here is derived from an EMBL/GenBank/DDBJ whole genome shotgun (WGS) entry which is preliminary data.</text>
</comment>
<reference evidence="2" key="1">
    <citation type="journal article" date="2019" name="Int. J. Syst. Evol. Microbiol.">
        <title>The Global Catalogue of Microorganisms (GCM) 10K type strain sequencing project: providing services to taxonomists for standard genome sequencing and annotation.</title>
        <authorList>
            <consortium name="The Broad Institute Genomics Platform"/>
            <consortium name="The Broad Institute Genome Sequencing Center for Infectious Disease"/>
            <person name="Wu L."/>
            <person name="Ma J."/>
        </authorList>
    </citation>
    <scope>NUCLEOTIDE SEQUENCE [LARGE SCALE GENOMIC DNA]</scope>
    <source>
        <strain evidence="2">CCUG 55250</strain>
    </source>
</reference>
<keyword evidence="2" id="KW-1185">Reference proteome</keyword>
<dbReference type="RefSeq" id="WP_379842675.1">
    <property type="nucleotide sequence ID" value="NZ_JBHSMA010000001.1"/>
</dbReference>
<proteinExistence type="predicted"/>
<dbReference type="Proteomes" id="UP001596106">
    <property type="component" value="Unassembled WGS sequence"/>
</dbReference>
<evidence type="ECO:0008006" key="3">
    <source>
        <dbReference type="Google" id="ProtNLM"/>
    </source>
</evidence>
<accession>A0ABW0I8A8</accession>
<sequence>MDTLLFCFANDRDHPLPSLRDEDDGIDRLLDLRSSKGHFQKVRESFATTDSVAGKLLTYQNTLSLFHFSGHAGRTVLQLEDTVARGAGMAQLLGRCPNLRLIFLNGCSTLEHIRLLAAQNVRAAIIATSTPIEDKAASAFALTFYRALVNQHSVEEALEMARLTLQVSEATRIQVIDRAMVDLEAEEVSRNLWYFHRASDEMARWELPTAAEPTVADYKPNTLLRNALFNALHKVEPGLREKFLQISKQAPESQILWINDAILSRLPYPLAEPLRRLFTPPFTPEGKKLPIPATRERLLNYSSLFESTVDLLVITMLAQVFDRLIQCRKEGIDPRLSADTLALLQRLLTEGWANRAGSQLEQVLRSLNQFLVGSNSSLFIPEMQELAHQFSEHEAFYECVLFFEDLRRRLNDPAGVPNIPSLCQVGEDQLAELCKRLGFWANYQLESYKNIRVVRFFYRPEEYKHEKAVLRTTQNPYEDKSFQEINLSHPWASQSVLLVRVQRESQVPETADFLNLSPLLIDRNVYIKSNVFDPYSFHSAPVGTLQFKHIARPEDALLSVPFKPNETELLQQQDFTALREQFRTVRSLLSLPDPLATAETELRIENTDTNIDLLSLSD</sequence>
<protein>
    <recommendedName>
        <fullName evidence="3">CHAT domain-containing protein</fullName>
    </recommendedName>
</protein>
<evidence type="ECO:0000313" key="2">
    <source>
        <dbReference type="Proteomes" id="UP001596106"/>
    </source>
</evidence>
<evidence type="ECO:0000313" key="1">
    <source>
        <dbReference type="EMBL" id="MFC5409084.1"/>
    </source>
</evidence>